<comment type="caution">
    <text evidence="2">The sequence shown here is derived from an EMBL/GenBank/DDBJ whole genome shotgun (WGS) entry which is preliminary data.</text>
</comment>
<reference evidence="2" key="2">
    <citation type="submission" date="2023-06" db="EMBL/GenBank/DDBJ databases">
        <authorList>
            <consortium name="Lawrence Berkeley National Laboratory"/>
            <person name="Haridas S."/>
            <person name="Hensen N."/>
            <person name="Bonometti L."/>
            <person name="Westerberg I."/>
            <person name="Brannstrom I.O."/>
            <person name="Guillou S."/>
            <person name="Cros-Aarteil S."/>
            <person name="Calhoun S."/>
            <person name="Kuo A."/>
            <person name="Mondo S."/>
            <person name="Pangilinan J."/>
            <person name="Riley R."/>
            <person name="LaButti K."/>
            <person name="Andreopoulos B."/>
            <person name="Lipzen A."/>
            <person name="Chen C."/>
            <person name="Yanf M."/>
            <person name="Daum C."/>
            <person name="Ng V."/>
            <person name="Clum A."/>
            <person name="Steindorff A."/>
            <person name="Ohm R."/>
            <person name="Martin F."/>
            <person name="Silar P."/>
            <person name="Natvig D."/>
            <person name="Lalanne C."/>
            <person name="Gautier V."/>
            <person name="Ament-velasquez S.L."/>
            <person name="Kruys A."/>
            <person name="Hutchinson M.I."/>
            <person name="Powell A.J."/>
            <person name="Barry K."/>
            <person name="Miller A.N."/>
            <person name="Grigoriev I.V."/>
            <person name="Debuchy R."/>
            <person name="Gladieux P."/>
            <person name="Thoren M.H."/>
            <person name="Johannesson H."/>
        </authorList>
    </citation>
    <scope>NUCLEOTIDE SEQUENCE</scope>
    <source>
        <strain evidence="2">CBS 232.78</strain>
    </source>
</reference>
<feature type="compositionally biased region" description="Polar residues" evidence="1">
    <location>
        <begin position="71"/>
        <end position="85"/>
    </location>
</feature>
<evidence type="ECO:0000256" key="1">
    <source>
        <dbReference type="SAM" id="MobiDB-lite"/>
    </source>
</evidence>
<protein>
    <submittedName>
        <fullName evidence="2">Uncharacterized protein</fullName>
    </submittedName>
</protein>
<reference evidence="2" key="1">
    <citation type="journal article" date="2023" name="Mol. Phylogenet. Evol.">
        <title>Genome-scale phylogeny and comparative genomics of the fungal order Sordariales.</title>
        <authorList>
            <person name="Hensen N."/>
            <person name="Bonometti L."/>
            <person name="Westerberg I."/>
            <person name="Brannstrom I.O."/>
            <person name="Guillou S."/>
            <person name="Cros-Aarteil S."/>
            <person name="Calhoun S."/>
            <person name="Haridas S."/>
            <person name="Kuo A."/>
            <person name="Mondo S."/>
            <person name="Pangilinan J."/>
            <person name="Riley R."/>
            <person name="LaButti K."/>
            <person name="Andreopoulos B."/>
            <person name="Lipzen A."/>
            <person name="Chen C."/>
            <person name="Yan M."/>
            <person name="Daum C."/>
            <person name="Ng V."/>
            <person name="Clum A."/>
            <person name="Steindorff A."/>
            <person name="Ohm R.A."/>
            <person name="Martin F."/>
            <person name="Silar P."/>
            <person name="Natvig D.O."/>
            <person name="Lalanne C."/>
            <person name="Gautier V."/>
            <person name="Ament-Velasquez S.L."/>
            <person name="Kruys A."/>
            <person name="Hutchinson M.I."/>
            <person name="Powell A.J."/>
            <person name="Barry K."/>
            <person name="Miller A.N."/>
            <person name="Grigoriev I.V."/>
            <person name="Debuchy R."/>
            <person name="Gladieux P."/>
            <person name="Hiltunen Thoren M."/>
            <person name="Johannesson H."/>
        </authorList>
    </citation>
    <scope>NUCLEOTIDE SEQUENCE</scope>
    <source>
        <strain evidence="2">CBS 232.78</strain>
    </source>
</reference>
<proteinExistence type="predicted"/>
<evidence type="ECO:0000313" key="3">
    <source>
        <dbReference type="Proteomes" id="UP001285441"/>
    </source>
</evidence>
<feature type="compositionally biased region" description="Low complexity" evidence="1">
    <location>
        <begin position="1"/>
        <end position="10"/>
    </location>
</feature>
<gene>
    <name evidence="2" type="ORF">B0H63DRAFT_268227</name>
</gene>
<keyword evidence="3" id="KW-1185">Reference proteome</keyword>
<feature type="compositionally biased region" description="Polar residues" evidence="1">
    <location>
        <begin position="282"/>
        <end position="316"/>
    </location>
</feature>
<feature type="compositionally biased region" description="Gly residues" evidence="1">
    <location>
        <begin position="11"/>
        <end position="51"/>
    </location>
</feature>
<accession>A0AAE0KF92</accession>
<feature type="region of interest" description="Disordered" evidence="1">
    <location>
        <begin position="255"/>
        <end position="407"/>
    </location>
</feature>
<feature type="compositionally biased region" description="Polar residues" evidence="1">
    <location>
        <begin position="168"/>
        <end position="182"/>
    </location>
</feature>
<dbReference type="Proteomes" id="UP001285441">
    <property type="component" value="Unassembled WGS sequence"/>
</dbReference>
<dbReference type="EMBL" id="JAULSW010000007">
    <property type="protein sequence ID" value="KAK3375130.1"/>
    <property type="molecule type" value="Genomic_DNA"/>
</dbReference>
<feature type="compositionally biased region" description="Low complexity" evidence="1">
    <location>
        <begin position="183"/>
        <end position="198"/>
    </location>
</feature>
<dbReference type="AlphaFoldDB" id="A0AAE0KF92"/>
<name>A0AAE0KF92_9PEZI</name>
<feature type="region of interest" description="Disordered" evidence="1">
    <location>
        <begin position="1"/>
        <end position="201"/>
    </location>
</feature>
<sequence length="407" mass="42564">MSSYGYSSGSGADGSGQGGQSNWGGYAGDFSGGYRGGSRGRGGCGGRGRGGYDSTTNPGIYSRENDGGFLVTSTSSGGDYSNSWDNNAPSGGSSSSSRSGNGNLSEPDSGSRGPRDTNQPRRNNRWVYRPNRDEEEAIRIFLGTDNPPPPRGRVIMLGGDRQYGDNEVPSNGFETSNRNVFRSTSSPSTSASTAATPSYDSLQEEGIRRIFGTNSSPPTRGRVIMLGGDRPYGDNEVPADGVVNLNIAGSAATSLIPNPGVGGASPSRGVQTEGSPVAENTARVQKSSATTATLTPRNASGMSPSLRNASGISANPRSEGVATGTAKSTHRRDGSSRNVSLIDPFETPPRPLRLRQHQDRSSDSSSPETPRSRDCTCSGSSPSFPCPQHEFRHAPIKPLFGNRKPSQ</sequence>
<organism evidence="2 3">
    <name type="scientific">Podospora didyma</name>
    <dbReference type="NCBI Taxonomy" id="330526"/>
    <lineage>
        <taxon>Eukaryota</taxon>
        <taxon>Fungi</taxon>
        <taxon>Dikarya</taxon>
        <taxon>Ascomycota</taxon>
        <taxon>Pezizomycotina</taxon>
        <taxon>Sordariomycetes</taxon>
        <taxon>Sordariomycetidae</taxon>
        <taxon>Sordariales</taxon>
        <taxon>Podosporaceae</taxon>
        <taxon>Podospora</taxon>
    </lineage>
</organism>
<feature type="compositionally biased region" description="Low complexity" evidence="1">
    <location>
        <begin position="86"/>
        <end position="105"/>
    </location>
</feature>
<evidence type="ECO:0000313" key="2">
    <source>
        <dbReference type="EMBL" id="KAK3375130.1"/>
    </source>
</evidence>